<dbReference type="Gene3D" id="1.25.40.10">
    <property type="entry name" value="Tetratricopeptide repeat domain"/>
    <property type="match status" value="1"/>
</dbReference>
<keyword evidence="4" id="KW-0508">mRNA splicing</keyword>
<accession>A0A9W8L3N6</accession>
<evidence type="ECO:0000256" key="1">
    <source>
        <dbReference type="ARBA" id="ARBA00004123"/>
    </source>
</evidence>
<keyword evidence="5" id="KW-0539">Nucleus</keyword>
<feature type="domain" description="RRM" evidence="8">
    <location>
        <begin position="452"/>
        <end position="529"/>
    </location>
</feature>
<dbReference type="AlphaFoldDB" id="A0A9W8L3N6"/>
<reference evidence="9" key="1">
    <citation type="submission" date="2022-07" db="EMBL/GenBank/DDBJ databases">
        <title>Phylogenomic reconstructions and comparative analyses of Kickxellomycotina fungi.</title>
        <authorList>
            <person name="Reynolds N.K."/>
            <person name="Stajich J.E."/>
            <person name="Barry K."/>
            <person name="Grigoriev I.V."/>
            <person name="Crous P."/>
            <person name="Smith M.E."/>
        </authorList>
    </citation>
    <scope>NUCLEOTIDE SEQUENCE</scope>
    <source>
        <strain evidence="9">CBS 109367</strain>
    </source>
</reference>
<dbReference type="GO" id="GO:0005634">
    <property type="term" value="C:nucleus"/>
    <property type="evidence" value="ECO:0007669"/>
    <property type="project" value="UniProtKB-SubCell"/>
</dbReference>
<dbReference type="SUPFAM" id="SSF48452">
    <property type="entry name" value="TPR-like"/>
    <property type="match status" value="1"/>
</dbReference>
<dbReference type="GO" id="GO:0008380">
    <property type="term" value="P:RNA splicing"/>
    <property type="evidence" value="ECO:0007669"/>
    <property type="project" value="UniProtKB-KW"/>
</dbReference>
<evidence type="ECO:0000256" key="4">
    <source>
        <dbReference type="ARBA" id="ARBA00023187"/>
    </source>
</evidence>
<dbReference type="Gene3D" id="3.30.70.330">
    <property type="match status" value="1"/>
</dbReference>
<evidence type="ECO:0000256" key="7">
    <source>
        <dbReference type="SAM" id="MobiDB-lite"/>
    </source>
</evidence>
<keyword evidence="10" id="KW-1185">Reference proteome</keyword>
<comment type="subcellular location">
    <subcellularLocation>
        <location evidence="1">Nucleus</location>
    </subcellularLocation>
</comment>
<dbReference type="InterPro" id="IPR000504">
    <property type="entry name" value="RRM_dom"/>
</dbReference>
<evidence type="ECO:0000313" key="10">
    <source>
        <dbReference type="Proteomes" id="UP001151516"/>
    </source>
</evidence>
<evidence type="ECO:0000256" key="2">
    <source>
        <dbReference type="ARBA" id="ARBA00022664"/>
    </source>
</evidence>
<dbReference type="EMBL" id="JANBTX010000164">
    <property type="protein sequence ID" value="KAJ2685226.1"/>
    <property type="molecule type" value="Genomic_DNA"/>
</dbReference>
<keyword evidence="6" id="KW-0694">RNA-binding</keyword>
<comment type="caution">
    <text evidence="9">The sequence shown here is derived from an EMBL/GenBank/DDBJ whole genome shotgun (WGS) entry which is preliminary data.</text>
</comment>
<evidence type="ECO:0000259" key="8">
    <source>
        <dbReference type="PROSITE" id="PS50102"/>
    </source>
</evidence>
<dbReference type="GO" id="GO:0003723">
    <property type="term" value="F:RNA binding"/>
    <property type="evidence" value="ECO:0007669"/>
    <property type="project" value="UniProtKB-UniRule"/>
</dbReference>
<dbReference type="PROSITE" id="PS50102">
    <property type="entry name" value="RRM"/>
    <property type="match status" value="1"/>
</dbReference>
<evidence type="ECO:0000256" key="5">
    <source>
        <dbReference type="ARBA" id="ARBA00023242"/>
    </source>
</evidence>
<dbReference type="PANTHER" id="PTHR17204">
    <property type="entry name" value="PRE-MRNA PROCESSING PROTEIN PRP39-RELATED"/>
    <property type="match status" value="1"/>
</dbReference>
<dbReference type="GO" id="GO:0006397">
    <property type="term" value="P:mRNA processing"/>
    <property type="evidence" value="ECO:0007669"/>
    <property type="project" value="UniProtKB-KW"/>
</dbReference>
<dbReference type="Proteomes" id="UP001151516">
    <property type="component" value="Unassembled WGS sequence"/>
</dbReference>
<dbReference type="CDD" id="cd00590">
    <property type="entry name" value="RRM_SF"/>
    <property type="match status" value="1"/>
</dbReference>
<dbReference type="InterPro" id="IPR011990">
    <property type="entry name" value="TPR-like_helical_dom_sf"/>
</dbReference>
<keyword evidence="3" id="KW-0677">Repeat</keyword>
<evidence type="ECO:0000256" key="6">
    <source>
        <dbReference type="PROSITE-ProRule" id="PRU00176"/>
    </source>
</evidence>
<gene>
    <name evidence="9" type="primary">PRP24</name>
    <name evidence="9" type="ORF">IWW39_004418</name>
</gene>
<dbReference type="SMART" id="SM00360">
    <property type="entry name" value="RRM"/>
    <property type="match status" value="2"/>
</dbReference>
<proteinExistence type="predicted"/>
<dbReference type="InterPro" id="IPR035979">
    <property type="entry name" value="RBD_domain_sf"/>
</dbReference>
<dbReference type="InterPro" id="IPR012677">
    <property type="entry name" value="Nucleotide-bd_a/b_plait_sf"/>
</dbReference>
<dbReference type="OrthoDB" id="360390at2759"/>
<sequence length="689" mass="74959">MAAVEAFGGSDYVLPILQLAVDATEAHFKDSQTIWIQYKEYIEHAIEAAGSAGGADGDATALVDLLQAVFIERLGQPHAELDATFALYSQFITQHRNDTYEQHMIDANRTVSQTRQRCSIRDGCEDDLAKSAGSWGATTSYIAKLAREKVPNTKEICMLYERGLAISRYSPGAWDEYISFLAGSAGEMQGSLGVARRAVRNCWWSGSLWAQLVHLTYAESGLSVANEVYARAVSTHALEHSMSEFSQVATAHITVARLDHQSDPSANTDALLKACKDSLDAAYTLDLSTADPALRLERCCMAVVADVLFDTAMAREMWTRVCKARRECTEAWVLSAEFEKVHGSEANARKVYRHASQRLLDNPERLFDKWIAFEYGCGSLPDICSASHTINLQRHLIQRRAEREERANLFSAADDSAEAKPGNKRQRVSSQSCLPEPEAQAVSATDAAASNTVLYVSNLPPSFGSQDVESLLGGRHSVSKVTMLEANRDMAPQGQAKVELASIDAIVAALDKNGLKINGHFVSIHTFKPNRQPRDAAKTATIEVRGFSPETGNKKIEQVARKAGVPVRVHRSRLGDVVFVAMKLQEAQRAAYALNGCSIDDCTLEARIADANEHEAGSLHGSAATKPAPAVPAMVPRKTAAARRPTKKVALSATSSETPHVLSPEEAPSAKAKSNADFRQLLLGQKPPE</sequence>
<protein>
    <submittedName>
        <fullName evidence="9">Splicing factor</fullName>
    </submittedName>
</protein>
<feature type="region of interest" description="Disordered" evidence="7">
    <location>
        <begin position="411"/>
        <end position="436"/>
    </location>
</feature>
<evidence type="ECO:0000256" key="3">
    <source>
        <dbReference type="ARBA" id="ARBA00022737"/>
    </source>
</evidence>
<feature type="region of interest" description="Disordered" evidence="7">
    <location>
        <begin position="617"/>
        <end position="677"/>
    </location>
</feature>
<dbReference type="Pfam" id="PF00076">
    <property type="entry name" value="RRM_1"/>
    <property type="match status" value="1"/>
</dbReference>
<evidence type="ECO:0000313" key="9">
    <source>
        <dbReference type="EMBL" id="KAJ2685226.1"/>
    </source>
</evidence>
<keyword evidence="2" id="KW-0507">mRNA processing</keyword>
<organism evidence="9 10">
    <name type="scientific">Coemansia spiralis</name>
    <dbReference type="NCBI Taxonomy" id="417178"/>
    <lineage>
        <taxon>Eukaryota</taxon>
        <taxon>Fungi</taxon>
        <taxon>Fungi incertae sedis</taxon>
        <taxon>Zoopagomycota</taxon>
        <taxon>Kickxellomycotina</taxon>
        <taxon>Kickxellomycetes</taxon>
        <taxon>Kickxellales</taxon>
        <taxon>Kickxellaceae</taxon>
        <taxon>Coemansia</taxon>
    </lineage>
</organism>
<name>A0A9W8L3N6_9FUNG</name>
<dbReference type="SUPFAM" id="SSF54928">
    <property type="entry name" value="RNA-binding domain, RBD"/>
    <property type="match status" value="1"/>
</dbReference>